<sequence length="225" mass="25040">MKYLSWTGLQHFYDRYISPLKEVARTGRYDDLIEKPEIVNNTTTEKEGTILDGRVGKKLGTDISNIWKNLDQLNAKIGIESTIQFITVKQKVINLQNNDFLAIATIGELTNNKVGADELDRLYIQAQSADETANRAFIIATTMRPNGQVLVKLSEVGSGVMRVSFLCAVTGKAQAREETEDILIAEQEFQAKTLLNRFDEHGKMIIPDAIDANTLDPNGPAVEIV</sequence>
<dbReference type="AlphaFoldDB" id="A0A829NXK9"/>
<dbReference type="RefSeq" id="WP_009244634.1">
    <property type="nucleotide sequence ID" value="NZ_KI669414.1"/>
</dbReference>
<proteinExistence type="predicted"/>
<accession>A0A829NXK9</accession>
<protein>
    <submittedName>
        <fullName evidence="1">Uncharacterized protein</fullName>
    </submittedName>
</protein>
<keyword evidence="2" id="KW-1185">Reference proteome</keyword>
<evidence type="ECO:0000313" key="1">
    <source>
        <dbReference type="EMBL" id="ETD20207.1"/>
    </source>
</evidence>
<evidence type="ECO:0000313" key="2">
    <source>
        <dbReference type="Proteomes" id="UP000018690"/>
    </source>
</evidence>
<dbReference type="EMBL" id="AZJF01000001">
    <property type="protein sequence ID" value="ETD20207.1"/>
    <property type="molecule type" value="Genomic_DNA"/>
</dbReference>
<organism evidence="1 2">
    <name type="scientific">Mediterraneibacter gnavus (strain CC55_001C)</name>
    <dbReference type="NCBI Taxonomy" id="1073375"/>
    <lineage>
        <taxon>Bacteria</taxon>
        <taxon>Bacillati</taxon>
        <taxon>Bacillota</taxon>
        <taxon>Clostridia</taxon>
        <taxon>Lachnospirales</taxon>
        <taxon>Lachnospiraceae</taxon>
        <taxon>Mediterraneibacter</taxon>
    </lineage>
</organism>
<reference evidence="1 2" key="1">
    <citation type="submission" date="2013-10" db="EMBL/GenBank/DDBJ databases">
        <title>The Genome Sequence of Ruminococcus gnavus CC55_001C.</title>
        <authorList>
            <consortium name="The Broad Institute Genomics Platform"/>
            <person name="Earl A."/>
            <person name="Allen-Vercoe E."/>
            <person name="Daigneault M."/>
            <person name="Young S.K."/>
            <person name="Zeng Q."/>
            <person name="Gargeya S."/>
            <person name="Fitzgerald M."/>
            <person name="Abouelleil A."/>
            <person name="Alvarado L."/>
            <person name="Chapman S.B."/>
            <person name="Gainer-Dewar J."/>
            <person name="Goldberg J."/>
            <person name="Griggs A."/>
            <person name="Gujja S."/>
            <person name="Hansen M."/>
            <person name="Howarth C."/>
            <person name="Imamovic A."/>
            <person name="Ireland A."/>
            <person name="Larimer J."/>
            <person name="McCowan C."/>
            <person name="Murphy C."/>
            <person name="Pearson M."/>
            <person name="Poon T.W."/>
            <person name="Priest M."/>
            <person name="Roberts A."/>
            <person name="Saif S."/>
            <person name="Shea T."/>
            <person name="Sykes S."/>
            <person name="Wortman J."/>
            <person name="Nusbaum C."/>
            <person name="Birren B."/>
        </authorList>
    </citation>
    <scope>NUCLEOTIDE SEQUENCE [LARGE SCALE GENOMIC DNA]</scope>
    <source>
        <strain evidence="1 2">CC55_001C</strain>
    </source>
</reference>
<gene>
    <name evidence="1" type="ORF">HMPREF1201_00204</name>
</gene>
<dbReference type="Proteomes" id="UP000018690">
    <property type="component" value="Unassembled WGS sequence"/>
</dbReference>
<name>A0A829NXK9_MEDG5</name>
<comment type="caution">
    <text evidence="1">The sequence shown here is derived from an EMBL/GenBank/DDBJ whole genome shotgun (WGS) entry which is preliminary data.</text>
</comment>